<gene>
    <name evidence="3" type="ORF">SAMN02982919_01443</name>
</gene>
<reference evidence="3 4" key="1">
    <citation type="submission" date="2016-10" db="EMBL/GenBank/DDBJ databases">
        <authorList>
            <person name="de Groot N.N."/>
        </authorList>
    </citation>
    <scope>NUCLEOTIDE SEQUENCE [LARGE SCALE GENOMIC DNA]</scope>
    <source>
        <strain evidence="3 4">ATCC 35958</strain>
    </source>
</reference>
<dbReference type="AlphaFoldDB" id="A0A1H9K4F6"/>
<dbReference type="Pfam" id="PF01903">
    <property type="entry name" value="CbiX"/>
    <property type="match status" value="2"/>
</dbReference>
<protein>
    <submittedName>
        <fullName evidence="3">Sirohydrochlorin cobaltochelatase</fullName>
    </submittedName>
</protein>
<dbReference type="Gene3D" id="3.40.50.1400">
    <property type="match status" value="2"/>
</dbReference>
<dbReference type="OrthoDB" id="9780708at2"/>
<dbReference type="CDD" id="cd03416">
    <property type="entry name" value="CbiX_SirB_N"/>
    <property type="match status" value="1"/>
</dbReference>
<evidence type="ECO:0000313" key="4">
    <source>
        <dbReference type="Proteomes" id="UP000199766"/>
    </source>
</evidence>
<evidence type="ECO:0000256" key="1">
    <source>
        <dbReference type="ARBA" id="ARBA00022723"/>
    </source>
</evidence>
<evidence type="ECO:0000313" key="3">
    <source>
        <dbReference type="EMBL" id="SEQ93980.1"/>
    </source>
</evidence>
<dbReference type="GO" id="GO:0046872">
    <property type="term" value="F:metal ion binding"/>
    <property type="evidence" value="ECO:0007669"/>
    <property type="project" value="UniProtKB-KW"/>
</dbReference>
<dbReference type="CDD" id="cd03414">
    <property type="entry name" value="CbiX_SirB_C"/>
    <property type="match status" value="1"/>
</dbReference>
<keyword evidence="2" id="KW-0456">Lyase</keyword>
<name>A0A1H9K4F6_9BURK</name>
<sequence length="300" mass="33190">MSALSDTILLVGHGSREASGNQEILAFAEQWRVRCPDWRIEVCFIEFAPPSLHDGLLAATQGARRVIVVPLILNAAGHVKMEIPEAIEHARAHAPQVEFLYAPHLSACDPILSILKRRLRQAMSALDMPDPTTTGVVLLGRGSSDRAANGDMAKMARWLQEAGDHEMVDLAFTGITFPRLERVVQRQALIGIRQVVVLPYYLYTGTLMQRIHRQVEHLRQQYPQLRFVCGTHFGFEPEIFALLEQRVADLQAGTPESKMACDGCSFREIAHDMGHGHSHEHTHAGPAVVQLHGALEGALA</sequence>
<dbReference type="EMBL" id="FOGD01000003">
    <property type="protein sequence ID" value="SEQ93980.1"/>
    <property type="molecule type" value="Genomic_DNA"/>
</dbReference>
<accession>A0A1H9K4F6</accession>
<organism evidence="3 4">
    <name type="scientific">Giesbergeria anulus</name>
    <dbReference type="NCBI Taxonomy" id="180197"/>
    <lineage>
        <taxon>Bacteria</taxon>
        <taxon>Pseudomonadati</taxon>
        <taxon>Pseudomonadota</taxon>
        <taxon>Betaproteobacteria</taxon>
        <taxon>Burkholderiales</taxon>
        <taxon>Comamonadaceae</taxon>
        <taxon>Giesbergeria</taxon>
    </lineage>
</organism>
<dbReference type="SUPFAM" id="SSF53800">
    <property type="entry name" value="Chelatase"/>
    <property type="match status" value="1"/>
</dbReference>
<dbReference type="RefSeq" id="WP_091455095.1">
    <property type="nucleotide sequence ID" value="NZ_FOGD01000003.1"/>
</dbReference>
<dbReference type="InterPro" id="IPR002762">
    <property type="entry name" value="CbiX-like"/>
</dbReference>
<keyword evidence="1" id="KW-0479">Metal-binding</keyword>
<dbReference type="Proteomes" id="UP000199766">
    <property type="component" value="Unassembled WGS sequence"/>
</dbReference>
<dbReference type="PANTHER" id="PTHR33542">
    <property type="entry name" value="SIROHYDROCHLORIN FERROCHELATASE, CHLOROPLASTIC"/>
    <property type="match status" value="1"/>
</dbReference>
<dbReference type="InterPro" id="IPR050963">
    <property type="entry name" value="Sirohydro_Cobaltochel/CbiX"/>
</dbReference>
<keyword evidence="4" id="KW-1185">Reference proteome</keyword>
<dbReference type="PANTHER" id="PTHR33542:SF3">
    <property type="entry name" value="SIROHYDROCHLORIN FERROCHELATASE, CHLOROPLASTIC"/>
    <property type="match status" value="1"/>
</dbReference>
<evidence type="ECO:0000256" key="2">
    <source>
        <dbReference type="ARBA" id="ARBA00023239"/>
    </source>
</evidence>
<dbReference type="GO" id="GO:0016829">
    <property type="term" value="F:lyase activity"/>
    <property type="evidence" value="ECO:0007669"/>
    <property type="project" value="UniProtKB-KW"/>
</dbReference>
<dbReference type="STRING" id="180197.SAMN02982919_01443"/>
<proteinExistence type="predicted"/>